<organism evidence="2 3">
    <name type="scientific">Blastopirellula marina</name>
    <dbReference type="NCBI Taxonomy" id="124"/>
    <lineage>
        <taxon>Bacteria</taxon>
        <taxon>Pseudomonadati</taxon>
        <taxon>Planctomycetota</taxon>
        <taxon>Planctomycetia</taxon>
        <taxon>Pirellulales</taxon>
        <taxon>Pirellulaceae</taxon>
        <taxon>Blastopirellula</taxon>
    </lineage>
</organism>
<protein>
    <submittedName>
        <fullName evidence="2">Uncharacterized protein</fullName>
    </submittedName>
</protein>
<name>A0A2S8F530_9BACT</name>
<dbReference type="EMBL" id="PUIB01000028">
    <property type="protein sequence ID" value="PQO27240.1"/>
    <property type="molecule type" value="Genomic_DNA"/>
</dbReference>
<sequence>MAKGPGYTIDDLIYYTGLFGGIIVTYVLLQNVPIHHIIRLIIALAVGAGTGWCATYFFSRTGGSGGDDGF</sequence>
<accession>A0A2S8F530</accession>
<evidence type="ECO:0000313" key="3">
    <source>
        <dbReference type="Proteomes" id="UP000239388"/>
    </source>
</evidence>
<dbReference type="AlphaFoldDB" id="A0A2S8F530"/>
<proteinExistence type="predicted"/>
<comment type="caution">
    <text evidence="2">The sequence shown here is derived from an EMBL/GenBank/DDBJ whole genome shotgun (WGS) entry which is preliminary data.</text>
</comment>
<keyword evidence="1" id="KW-0812">Transmembrane</keyword>
<feature type="transmembrane region" description="Helical" evidence="1">
    <location>
        <begin position="36"/>
        <end position="58"/>
    </location>
</feature>
<dbReference type="Proteomes" id="UP000239388">
    <property type="component" value="Unassembled WGS sequence"/>
</dbReference>
<dbReference type="RefSeq" id="WP_105359905.1">
    <property type="nucleotide sequence ID" value="NZ_PUIB01000028.1"/>
</dbReference>
<evidence type="ECO:0000256" key="1">
    <source>
        <dbReference type="SAM" id="Phobius"/>
    </source>
</evidence>
<reference evidence="2 3" key="1">
    <citation type="submission" date="2018-02" db="EMBL/GenBank/DDBJ databases">
        <title>Comparative genomes isolates from brazilian mangrove.</title>
        <authorList>
            <person name="Araujo J.E."/>
            <person name="Taketani R.G."/>
            <person name="Silva M.C.P."/>
            <person name="Loureco M.V."/>
            <person name="Andreote F.D."/>
        </authorList>
    </citation>
    <scope>NUCLEOTIDE SEQUENCE [LARGE SCALE GENOMIC DNA]</scope>
    <source>
        <strain evidence="2 3">NAP PRIS-MGV</strain>
    </source>
</reference>
<keyword evidence="1" id="KW-0472">Membrane</keyword>
<gene>
    <name evidence="2" type="ORF">C5Y98_28805</name>
</gene>
<feature type="transmembrane region" description="Helical" evidence="1">
    <location>
        <begin position="12"/>
        <end position="29"/>
    </location>
</feature>
<keyword evidence="1" id="KW-1133">Transmembrane helix</keyword>
<dbReference type="OrthoDB" id="289268at2"/>
<evidence type="ECO:0000313" key="2">
    <source>
        <dbReference type="EMBL" id="PQO27240.1"/>
    </source>
</evidence>